<dbReference type="PANTHER" id="PTHR11774:SF6">
    <property type="entry name" value="PROTEIN FARNESYLTRANSFERASE SUBUNIT BETA"/>
    <property type="match status" value="1"/>
</dbReference>
<evidence type="ECO:0000256" key="3">
    <source>
        <dbReference type="ARBA" id="ARBA00015798"/>
    </source>
</evidence>
<protein>
    <recommendedName>
        <fullName evidence="3 9">Protein farnesyltransferase subunit beta</fullName>
        <shortName evidence="9">FTase-beta</shortName>
        <ecNumber evidence="2 9">2.5.1.58</ecNumber>
    </recommendedName>
</protein>
<comment type="similarity">
    <text evidence="1 9">Belongs to the protein prenyltransferase subunit beta family.</text>
</comment>
<dbReference type="EC" id="2.5.1.58" evidence="2 9"/>
<dbReference type="InterPro" id="IPR008930">
    <property type="entry name" value="Terpenoid_cyclase/PrenylTrfase"/>
</dbReference>
<dbReference type="OMA" id="WCIYWIL"/>
<comment type="cofactor">
    <cofactor evidence="9">
        <name>Zn(2+)</name>
        <dbReference type="ChEBI" id="CHEBI:29105"/>
    </cofactor>
    <text evidence="9">Binds 1 zinc ion per subunit.</text>
</comment>
<dbReference type="STRING" id="578462.A0A0L0SGH2"/>
<accession>A0A0L0SGH2</accession>
<evidence type="ECO:0000259" key="10">
    <source>
        <dbReference type="Pfam" id="PF00432"/>
    </source>
</evidence>
<comment type="function">
    <text evidence="9">Catalyzes the transfer of a farnesyl moiety from farnesyl diphosphate to a cysteine at the fourth position from the C-terminus of several proteins. The beta subunit is responsible for peptide-binding.</text>
</comment>
<dbReference type="InterPro" id="IPR045089">
    <property type="entry name" value="PGGT1B-like"/>
</dbReference>
<dbReference type="VEuPathDB" id="FungiDB:AMAG_06363"/>
<evidence type="ECO:0000256" key="4">
    <source>
        <dbReference type="ARBA" id="ARBA00022602"/>
    </source>
</evidence>
<feature type="domain" description="Prenyltransferase alpha-alpha toroid" evidence="10">
    <location>
        <begin position="56"/>
        <end position="399"/>
    </location>
</feature>
<dbReference type="InterPro" id="IPR026872">
    <property type="entry name" value="FTB"/>
</dbReference>
<reference evidence="11 12" key="1">
    <citation type="submission" date="2009-11" db="EMBL/GenBank/DDBJ databases">
        <title>Annotation of Allomyces macrogynus ATCC 38327.</title>
        <authorList>
            <consortium name="The Broad Institute Genome Sequencing Platform"/>
            <person name="Russ C."/>
            <person name="Cuomo C."/>
            <person name="Burger G."/>
            <person name="Gray M.W."/>
            <person name="Holland P.W.H."/>
            <person name="King N."/>
            <person name="Lang F.B.F."/>
            <person name="Roger A.J."/>
            <person name="Ruiz-Trillo I."/>
            <person name="Young S.K."/>
            <person name="Zeng Q."/>
            <person name="Gargeya S."/>
            <person name="Fitzgerald M."/>
            <person name="Haas B."/>
            <person name="Abouelleil A."/>
            <person name="Alvarado L."/>
            <person name="Arachchi H.M."/>
            <person name="Berlin A."/>
            <person name="Chapman S.B."/>
            <person name="Gearin G."/>
            <person name="Goldberg J."/>
            <person name="Griggs A."/>
            <person name="Gujja S."/>
            <person name="Hansen M."/>
            <person name="Heiman D."/>
            <person name="Howarth C."/>
            <person name="Larimer J."/>
            <person name="Lui A."/>
            <person name="MacDonald P.J.P."/>
            <person name="McCowen C."/>
            <person name="Montmayeur A."/>
            <person name="Murphy C."/>
            <person name="Neiman D."/>
            <person name="Pearson M."/>
            <person name="Priest M."/>
            <person name="Roberts A."/>
            <person name="Saif S."/>
            <person name="Shea T."/>
            <person name="Sisk P."/>
            <person name="Stolte C."/>
            <person name="Sykes S."/>
            <person name="Wortman J."/>
            <person name="Nusbaum C."/>
            <person name="Birren B."/>
        </authorList>
    </citation>
    <scope>NUCLEOTIDE SEQUENCE [LARGE SCALE GENOMIC DNA]</scope>
    <source>
        <strain evidence="11 12">ATCC 38327</strain>
    </source>
</reference>
<evidence type="ECO:0000313" key="12">
    <source>
        <dbReference type="Proteomes" id="UP000054350"/>
    </source>
</evidence>
<sequence>MSTLRFANTADLMATGQYDDNLPTHSSEEQADVECDILAIYESALQSAHLSGPLLLRRPSHAAYLHRVATSLPRSMSALAASRPWLVYYVLHSMDLLGMDLSEMLRLRAASTLLRMQDPNGGFAGGVGMIAHLAPTYAAVHALALVRDEQAWRAIDRAAMYAWLLRMKRPDGSFICGTYCALTVARLLNILTPELTRNCASFIGACQSYTGGLAAVPHAEAHGGYTFCGVAAAVLLGEADHVLDIPRLARWTCMRQMPLEGGFQGRENKLVDGCYSLWVGGVPNVLVATEWGRQNMQHEVETEDEVVSTAAAHGGPADMFDREALQEYILLCCQAQSGGLLDKPDKFPDPYHTAYVLSGLSAAQHYFTFEDSEFVVADRTCVVGPVDNLLNSAHPIHNIRMAAVEHMCAWSRANPVPGISPKTTPAASPSTP</sequence>
<dbReference type="eggNOG" id="KOG0365">
    <property type="taxonomic scope" value="Eukaryota"/>
</dbReference>
<keyword evidence="8 9" id="KW-0862">Zinc</keyword>
<proteinExistence type="inferred from homology"/>
<dbReference type="InterPro" id="IPR001330">
    <property type="entry name" value="Prenyltrans"/>
</dbReference>
<dbReference type="OrthoDB" id="10261146at2759"/>
<keyword evidence="6 9" id="KW-0479">Metal-binding</keyword>
<evidence type="ECO:0000313" key="11">
    <source>
        <dbReference type="EMBL" id="KNE61544.1"/>
    </source>
</evidence>
<keyword evidence="7" id="KW-0677">Repeat</keyword>
<evidence type="ECO:0000256" key="5">
    <source>
        <dbReference type="ARBA" id="ARBA00022679"/>
    </source>
</evidence>
<dbReference type="GO" id="GO:0097354">
    <property type="term" value="P:prenylation"/>
    <property type="evidence" value="ECO:0007669"/>
    <property type="project" value="UniProtKB-UniRule"/>
</dbReference>
<evidence type="ECO:0000256" key="2">
    <source>
        <dbReference type="ARBA" id="ARBA00012702"/>
    </source>
</evidence>
<keyword evidence="5 9" id="KW-0808">Transferase</keyword>
<reference evidence="11 12" key="2">
    <citation type="submission" date="2009-11" db="EMBL/GenBank/DDBJ databases">
        <title>The Genome Sequence of Allomyces macrogynus strain ATCC 38327.</title>
        <authorList>
            <consortium name="The Broad Institute Genome Sequencing Platform"/>
            <person name="Russ C."/>
            <person name="Cuomo C."/>
            <person name="Shea T."/>
            <person name="Young S.K."/>
            <person name="Zeng Q."/>
            <person name="Koehrsen M."/>
            <person name="Haas B."/>
            <person name="Borodovsky M."/>
            <person name="Guigo R."/>
            <person name="Alvarado L."/>
            <person name="Berlin A."/>
            <person name="Borenstein D."/>
            <person name="Chen Z."/>
            <person name="Engels R."/>
            <person name="Freedman E."/>
            <person name="Gellesch M."/>
            <person name="Goldberg J."/>
            <person name="Griggs A."/>
            <person name="Gujja S."/>
            <person name="Heiman D."/>
            <person name="Hepburn T."/>
            <person name="Howarth C."/>
            <person name="Jen D."/>
            <person name="Larson L."/>
            <person name="Lewis B."/>
            <person name="Mehta T."/>
            <person name="Park D."/>
            <person name="Pearson M."/>
            <person name="Roberts A."/>
            <person name="Saif S."/>
            <person name="Shenoy N."/>
            <person name="Sisk P."/>
            <person name="Stolte C."/>
            <person name="Sykes S."/>
            <person name="Walk T."/>
            <person name="White J."/>
            <person name="Yandava C."/>
            <person name="Burger G."/>
            <person name="Gray M.W."/>
            <person name="Holland P.W.H."/>
            <person name="King N."/>
            <person name="Lang F.B.F."/>
            <person name="Roger A.J."/>
            <person name="Ruiz-Trillo I."/>
            <person name="Lander E."/>
            <person name="Nusbaum C."/>
        </authorList>
    </citation>
    <scope>NUCLEOTIDE SEQUENCE [LARGE SCALE GENOMIC DNA]</scope>
    <source>
        <strain evidence="11 12">ATCC 38327</strain>
    </source>
</reference>
<comment type="subunit">
    <text evidence="9">Heterodimer of an alpha and a beta subunit.</text>
</comment>
<dbReference type="GO" id="GO:0004660">
    <property type="term" value="F:protein farnesyltransferase activity"/>
    <property type="evidence" value="ECO:0007669"/>
    <property type="project" value="UniProtKB-UniRule"/>
</dbReference>
<dbReference type="Pfam" id="PF00432">
    <property type="entry name" value="Prenyltrans"/>
    <property type="match status" value="1"/>
</dbReference>
<evidence type="ECO:0000256" key="9">
    <source>
        <dbReference type="RuleBase" id="RU365056"/>
    </source>
</evidence>
<dbReference type="AlphaFoldDB" id="A0A0L0SGH2"/>
<dbReference type="Gene3D" id="1.50.10.20">
    <property type="match status" value="1"/>
</dbReference>
<evidence type="ECO:0000256" key="7">
    <source>
        <dbReference type="ARBA" id="ARBA00022737"/>
    </source>
</evidence>
<dbReference type="PANTHER" id="PTHR11774">
    <property type="entry name" value="GERANYLGERANYL TRANSFERASE TYPE BETA SUBUNIT"/>
    <property type="match status" value="1"/>
</dbReference>
<evidence type="ECO:0000256" key="6">
    <source>
        <dbReference type="ARBA" id="ARBA00022723"/>
    </source>
</evidence>
<name>A0A0L0SGH2_ALLM3</name>
<organism evidence="11 12">
    <name type="scientific">Allomyces macrogynus (strain ATCC 38327)</name>
    <name type="common">Allomyces javanicus var. macrogynus</name>
    <dbReference type="NCBI Taxonomy" id="578462"/>
    <lineage>
        <taxon>Eukaryota</taxon>
        <taxon>Fungi</taxon>
        <taxon>Fungi incertae sedis</taxon>
        <taxon>Blastocladiomycota</taxon>
        <taxon>Blastocladiomycetes</taxon>
        <taxon>Blastocladiales</taxon>
        <taxon>Blastocladiaceae</taxon>
        <taxon>Allomyces</taxon>
    </lineage>
</organism>
<dbReference type="CDD" id="cd02893">
    <property type="entry name" value="FTase"/>
    <property type="match status" value="1"/>
</dbReference>
<comment type="catalytic activity">
    <reaction evidence="9">
        <text>L-cysteinyl-[protein] + (2E,6E)-farnesyl diphosphate = S-(2E,6E)-farnesyl-L-cysteinyl-[protein] + diphosphate</text>
        <dbReference type="Rhea" id="RHEA:13345"/>
        <dbReference type="Rhea" id="RHEA-COMP:10131"/>
        <dbReference type="Rhea" id="RHEA-COMP:11535"/>
        <dbReference type="ChEBI" id="CHEBI:29950"/>
        <dbReference type="ChEBI" id="CHEBI:33019"/>
        <dbReference type="ChEBI" id="CHEBI:86019"/>
        <dbReference type="ChEBI" id="CHEBI:175763"/>
    </reaction>
</comment>
<dbReference type="SUPFAM" id="SSF48239">
    <property type="entry name" value="Terpenoid cyclases/Protein prenyltransferases"/>
    <property type="match status" value="1"/>
</dbReference>
<keyword evidence="12" id="KW-1185">Reference proteome</keyword>
<dbReference type="GO" id="GO:0008270">
    <property type="term" value="F:zinc ion binding"/>
    <property type="evidence" value="ECO:0007669"/>
    <property type="project" value="UniProtKB-UniRule"/>
</dbReference>
<dbReference type="Proteomes" id="UP000054350">
    <property type="component" value="Unassembled WGS sequence"/>
</dbReference>
<evidence type="ECO:0000256" key="1">
    <source>
        <dbReference type="ARBA" id="ARBA00010497"/>
    </source>
</evidence>
<evidence type="ECO:0000256" key="8">
    <source>
        <dbReference type="ARBA" id="ARBA00022833"/>
    </source>
</evidence>
<gene>
    <name evidence="11" type="ORF">AMAG_06363</name>
</gene>
<keyword evidence="4 9" id="KW-0637">Prenyltransferase</keyword>
<dbReference type="GO" id="GO:0005965">
    <property type="term" value="C:protein farnesyltransferase complex"/>
    <property type="evidence" value="ECO:0007669"/>
    <property type="project" value="UniProtKB-UniRule"/>
</dbReference>
<dbReference type="EMBL" id="GG745338">
    <property type="protein sequence ID" value="KNE61544.1"/>
    <property type="molecule type" value="Genomic_DNA"/>
</dbReference>